<gene>
    <name evidence="1" type="ORF">SAMN05444007_10133</name>
</gene>
<reference evidence="1 2" key="1">
    <citation type="submission" date="2016-10" db="EMBL/GenBank/DDBJ databases">
        <authorList>
            <person name="de Groot N.N."/>
        </authorList>
    </citation>
    <scope>NUCLEOTIDE SEQUENCE [LARGE SCALE GENOMIC DNA]</scope>
    <source>
        <strain evidence="1 2">DSM 29340</strain>
    </source>
</reference>
<dbReference type="InterPro" id="IPR052931">
    <property type="entry name" value="Prophage_regulatory_activator"/>
</dbReference>
<evidence type="ECO:0000313" key="1">
    <source>
        <dbReference type="EMBL" id="SEI39664.1"/>
    </source>
</evidence>
<organism evidence="1 2">
    <name type="scientific">Cribrihabitans marinus</name>
    <dbReference type="NCBI Taxonomy" id="1227549"/>
    <lineage>
        <taxon>Bacteria</taxon>
        <taxon>Pseudomonadati</taxon>
        <taxon>Pseudomonadota</taxon>
        <taxon>Alphaproteobacteria</taxon>
        <taxon>Rhodobacterales</taxon>
        <taxon>Paracoccaceae</taxon>
        <taxon>Cribrihabitans</taxon>
    </lineage>
</organism>
<dbReference type="OrthoDB" id="9801242at2"/>
<name>A0A1H6QFD9_9RHOB</name>
<dbReference type="EMBL" id="FNYD01000001">
    <property type="protein sequence ID" value="SEI39664.1"/>
    <property type="molecule type" value="Genomic_DNA"/>
</dbReference>
<evidence type="ECO:0000313" key="2">
    <source>
        <dbReference type="Proteomes" id="UP000199379"/>
    </source>
</evidence>
<dbReference type="PANTHER" id="PTHR36154:SF1">
    <property type="entry name" value="DNA-BINDING TRANSCRIPTIONAL ACTIVATOR ALPA"/>
    <property type="match status" value="1"/>
</dbReference>
<protein>
    <submittedName>
        <fullName evidence="1">Transcriptional regulator, AlpA family</fullName>
    </submittedName>
</protein>
<dbReference type="SUPFAM" id="SSF46955">
    <property type="entry name" value="Putative DNA-binding domain"/>
    <property type="match status" value="1"/>
</dbReference>
<sequence>MTELSNLKILRRRDIELIIGLSRSTIYKMIADGDFPQPIKIGARAVGWRESDVSEWLDSRSQDDIEP</sequence>
<dbReference type="PANTHER" id="PTHR36154">
    <property type="entry name" value="DNA-BINDING TRANSCRIPTIONAL ACTIVATOR ALPA"/>
    <property type="match status" value="1"/>
</dbReference>
<dbReference type="Gene3D" id="1.10.238.160">
    <property type="match status" value="1"/>
</dbReference>
<keyword evidence="2" id="KW-1185">Reference proteome</keyword>
<dbReference type="RefSeq" id="WP_092361337.1">
    <property type="nucleotide sequence ID" value="NZ_BMGV01000001.1"/>
</dbReference>
<accession>A0A1H6QFD9</accession>
<dbReference type="InterPro" id="IPR009061">
    <property type="entry name" value="DNA-bd_dom_put_sf"/>
</dbReference>
<proteinExistence type="predicted"/>
<dbReference type="InterPro" id="IPR010260">
    <property type="entry name" value="AlpA"/>
</dbReference>
<dbReference type="AlphaFoldDB" id="A0A1H6QFD9"/>
<dbReference type="Proteomes" id="UP000199379">
    <property type="component" value="Unassembled WGS sequence"/>
</dbReference>
<dbReference type="STRING" id="1227549.SAMN05444007_10133"/>
<dbReference type="Pfam" id="PF05930">
    <property type="entry name" value="Phage_AlpA"/>
    <property type="match status" value="1"/>
</dbReference>